<evidence type="ECO:0000313" key="1">
    <source>
        <dbReference type="EMBL" id="QNH80828.1"/>
    </source>
</evidence>
<proteinExistence type="predicted"/>
<sequence length="53" mass="5763">MTCSTRVQTRSVAGRARTAEEVHAMSLANLQGEYATVLSQEQLLAAEIGPRCR</sequence>
<accession>A0A7G7XLI3</accession>
<gene>
    <name evidence="1" type="ORF">GGI48_08295</name>
</gene>
<name>A0A7G7XLI3_9PSED</name>
<protein>
    <submittedName>
        <fullName evidence="1">Uncharacterized protein</fullName>
    </submittedName>
</protein>
<organism evidence="1 2">
    <name type="scientific">Pseudomonas protegens</name>
    <dbReference type="NCBI Taxonomy" id="380021"/>
    <lineage>
        <taxon>Bacteria</taxon>
        <taxon>Pseudomonadati</taxon>
        <taxon>Pseudomonadota</taxon>
        <taxon>Gammaproteobacteria</taxon>
        <taxon>Pseudomonadales</taxon>
        <taxon>Pseudomonadaceae</taxon>
        <taxon>Pseudomonas</taxon>
    </lineage>
</organism>
<evidence type="ECO:0000313" key="2">
    <source>
        <dbReference type="Proteomes" id="UP000515277"/>
    </source>
</evidence>
<dbReference type="Proteomes" id="UP000515277">
    <property type="component" value="Chromosome"/>
</dbReference>
<reference evidence="2" key="1">
    <citation type="journal article" date="2020" name="Microbiol. Resour. Announc.">
        <title>Complete genome sequences of four natural Pseudomonas isolates that catabolize a wide range of aromatic compounds relevant to lignin valorization.</title>
        <authorList>
            <person name="Hatmaker E.A."/>
            <person name="Presley G."/>
            <person name="Cannon O."/>
            <person name="Guss A.M."/>
            <person name="Elkins J.G."/>
        </authorList>
    </citation>
    <scope>NUCLEOTIDE SEQUENCE [LARGE SCALE GENOMIC DNA]</scope>
    <source>
        <strain evidence="2">H1F5C</strain>
    </source>
</reference>
<dbReference type="EMBL" id="CP060201">
    <property type="protein sequence ID" value="QNH80828.1"/>
    <property type="molecule type" value="Genomic_DNA"/>
</dbReference>
<dbReference type="AlphaFoldDB" id="A0A7G7XLI3"/>